<proteinExistence type="inferred from homology"/>
<dbReference type="Gene3D" id="3.20.20.60">
    <property type="entry name" value="Phosphoenolpyruvate-binding domains"/>
    <property type="match status" value="1"/>
</dbReference>
<comment type="catalytic activity">
    <reaction evidence="7">
        <text>(6R)-5,10-methylene-5,6,7,8-tetrahydrofolate + 3-methyl-2-oxobutanoate + H2O = 2-dehydropantoate + (6S)-5,6,7,8-tetrahydrofolate</text>
        <dbReference type="Rhea" id="RHEA:11824"/>
        <dbReference type="ChEBI" id="CHEBI:11561"/>
        <dbReference type="ChEBI" id="CHEBI:11851"/>
        <dbReference type="ChEBI" id="CHEBI:15377"/>
        <dbReference type="ChEBI" id="CHEBI:15636"/>
        <dbReference type="ChEBI" id="CHEBI:57453"/>
        <dbReference type="EC" id="2.1.2.11"/>
    </reaction>
</comment>
<evidence type="ECO:0000256" key="7">
    <source>
        <dbReference type="HAMAP-Rule" id="MF_00156"/>
    </source>
</evidence>
<evidence type="ECO:0000256" key="6">
    <source>
        <dbReference type="ARBA" id="ARBA00056497"/>
    </source>
</evidence>
<comment type="function">
    <text evidence="6 7">Catalyzes the reversible reaction in which hydroxymethyl group from 5,10-methylenetetrahydrofolate is transferred onto alpha-ketoisovalerate to form ketopantoate.</text>
</comment>
<dbReference type="PANTHER" id="PTHR20881">
    <property type="entry name" value="3-METHYL-2-OXOBUTANOATE HYDROXYMETHYLTRANSFERASE"/>
    <property type="match status" value="1"/>
</dbReference>
<comment type="pathway">
    <text evidence="1 7">Cofactor biosynthesis; (R)-pantothenate biosynthesis; (R)-pantoate from 3-methyl-2-oxobutanoate: step 1/2.</text>
</comment>
<dbReference type="GO" id="GO:0005737">
    <property type="term" value="C:cytoplasm"/>
    <property type="evidence" value="ECO:0007669"/>
    <property type="project" value="UniProtKB-SubCell"/>
</dbReference>
<evidence type="ECO:0000256" key="5">
    <source>
        <dbReference type="ARBA" id="ARBA00022679"/>
    </source>
</evidence>
<dbReference type="HAMAP" id="MF_00156">
    <property type="entry name" value="PanB"/>
    <property type="match status" value="1"/>
</dbReference>
<dbReference type="EC" id="2.1.2.11" evidence="7"/>
<evidence type="ECO:0000256" key="9">
    <source>
        <dbReference type="PIRSR" id="PIRSR000388-2"/>
    </source>
</evidence>
<dbReference type="PIRSF" id="PIRSF000388">
    <property type="entry name" value="Pantoate_hydroxy_MeTrfase"/>
    <property type="match status" value="1"/>
</dbReference>
<sequence>MSTQTVSADTAADVRRVTTQTLQAMRAEGTPIAMLTAYDYTSARLLDEAGVDVLLVGDSASNVMAGHETTLPITLDQMIYHAQCVVRGVNRALVVVDLPFGAYQGSSREALRSAIRVMKETGAHAVKLEGGAGVLQSVKRILGAGIPVMGHLGLTPQSIYKFGTYKVRARDVEEADALRRDLRALAEAGAFGVVLEKIPAELAAELTESVDVPTIGIGAGVGCSGQVLVTHDLLGLTKDFNPRFVRHYADLAGTVTGAVGRYVEDVRRRAFPGDEESY</sequence>
<keyword evidence="7 10" id="KW-0479">Metal-binding</keyword>
<evidence type="ECO:0000256" key="1">
    <source>
        <dbReference type="ARBA" id="ARBA00005033"/>
    </source>
</evidence>
<dbReference type="FunFam" id="3.20.20.60:FF:000003">
    <property type="entry name" value="3-methyl-2-oxobutanoate hydroxymethyltransferase"/>
    <property type="match status" value="1"/>
</dbReference>
<feature type="binding site" evidence="7 10">
    <location>
        <position position="97"/>
    </location>
    <ligand>
        <name>Mg(2+)</name>
        <dbReference type="ChEBI" id="CHEBI:18420"/>
    </ligand>
</feature>
<dbReference type="RefSeq" id="WP_095511147.1">
    <property type="nucleotide sequence ID" value="NZ_MQWD01000001.1"/>
</dbReference>
<dbReference type="InterPro" id="IPR003700">
    <property type="entry name" value="Pantoate_hydroxy_MeTrfase"/>
</dbReference>
<dbReference type="PANTHER" id="PTHR20881:SF0">
    <property type="entry name" value="3-METHYL-2-OXOBUTANOATE HYDROXYMETHYLTRANSFERASE"/>
    <property type="match status" value="1"/>
</dbReference>
<dbReference type="AlphaFoldDB" id="A0A271J459"/>
<dbReference type="GO" id="GO:0003864">
    <property type="term" value="F:3-methyl-2-oxobutanoate hydroxymethyltransferase activity"/>
    <property type="evidence" value="ECO:0007669"/>
    <property type="project" value="UniProtKB-UniRule"/>
</dbReference>
<comment type="subcellular location">
    <subcellularLocation>
        <location evidence="7">Cytoplasm</location>
    </subcellularLocation>
</comment>
<keyword evidence="5 7" id="KW-0808">Transferase</keyword>
<dbReference type="NCBIfam" id="TIGR00222">
    <property type="entry name" value="panB"/>
    <property type="match status" value="1"/>
</dbReference>
<dbReference type="Pfam" id="PF02548">
    <property type="entry name" value="Pantoate_transf"/>
    <property type="match status" value="1"/>
</dbReference>
<comment type="similarity">
    <text evidence="2 7">Belongs to the PanB family.</text>
</comment>
<accession>A0A271J459</accession>
<feature type="binding site" evidence="7 9">
    <location>
        <position position="127"/>
    </location>
    <ligand>
        <name>3-methyl-2-oxobutanoate</name>
        <dbReference type="ChEBI" id="CHEBI:11851"/>
    </ligand>
</feature>
<dbReference type="GO" id="GO:0000287">
    <property type="term" value="F:magnesium ion binding"/>
    <property type="evidence" value="ECO:0007669"/>
    <property type="project" value="TreeGrafter"/>
</dbReference>
<gene>
    <name evidence="7" type="primary">panB</name>
    <name evidence="11" type="ORF">BSZ37_14050</name>
</gene>
<feature type="active site" description="Proton acceptor" evidence="7 8">
    <location>
        <position position="196"/>
    </location>
</feature>
<dbReference type="InterPro" id="IPR015813">
    <property type="entry name" value="Pyrv/PenolPyrv_kinase-like_dom"/>
</dbReference>
<dbReference type="NCBIfam" id="NF001452">
    <property type="entry name" value="PRK00311.1"/>
    <property type="match status" value="1"/>
</dbReference>
<dbReference type="GO" id="GO:0015940">
    <property type="term" value="P:pantothenate biosynthetic process"/>
    <property type="evidence" value="ECO:0007669"/>
    <property type="project" value="UniProtKB-UniRule"/>
</dbReference>
<feature type="binding site" evidence="7 10">
    <location>
        <position position="58"/>
    </location>
    <ligand>
        <name>Mg(2+)</name>
        <dbReference type="ChEBI" id="CHEBI:18420"/>
    </ligand>
</feature>
<feature type="binding site" evidence="7 9">
    <location>
        <begin position="58"/>
        <end position="59"/>
    </location>
    <ligand>
        <name>3-methyl-2-oxobutanoate</name>
        <dbReference type="ChEBI" id="CHEBI:11851"/>
    </ligand>
</feature>
<feature type="binding site" evidence="7 10">
    <location>
        <position position="129"/>
    </location>
    <ligand>
        <name>Mg(2+)</name>
        <dbReference type="ChEBI" id="CHEBI:18420"/>
    </ligand>
</feature>
<evidence type="ECO:0000313" key="11">
    <source>
        <dbReference type="EMBL" id="PAP77479.1"/>
    </source>
</evidence>
<evidence type="ECO:0000256" key="2">
    <source>
        <dbReference type="ARBA" id="ARBA00008676"/>
    </source>
</evidence>
<dbReference type="GO" id="GO:0008168">
    <property type="term" value="F:methyltransferase activity"/>
    <property type="evidence" value="ECO:0007669"/>
    <property type="project" value="UniProtKB-KW"/>
</dbReference>
<evidence type="ECO:0000256" key="8">
    <source>
        <dbReference type="PIRSR" id="PIRSR000388-1"/>
    </source>
</evidence>
<keyword evidence="12" id="KW-1185">Reference proteome</keyword>
<evidence type="ECO:0000313" key="12">
    <source>
        <dbReference type="Proteomes" id="UP000216339"/>
    </source>
</evidence>
<dbReference type="GO" id="GO:0032259">
    <property type="term" value="P:methylation"/>
    <property type="evidence" value="ECO:0007669"/>
    <property type="project" value="UniProtKB-KW"/>
</dbReference>
<comment type="subunit">
    <text evidence="3 7">Homodecamer; pentamer of dimers.</text>
</comment>
<evidence type="ECO:0000256" key="3">
    <source>
        <dbReference type="ARBA" id="ARBA00011424"/>
    </source>
</evidence>
<dbReference type="CDD" id="cd06557">
    <property type="entry name" value="KPHMT-like"/>
    <property type="match status" value="1"/>
</dbReference>
<evidence type="ECO:0000256" key="4">
    <source>
        <dbReference type="ARBA" id="ARBA00022655"/>
    </source>
</evidence>
<feature type="binding site" evidence="7 9">
    <location>
        <position position="97"/>
    </location>
    <ligand>
        <name>3-methyl-2-oxobutanoate</name>
        <dbReference type="ChEBI" id="CHEBI:11851"/>
    </ligand>
</feature>
<evidence type="ECO:0000256" key="10">
    <source>
        <dbReference type="PIRSR" id="PIRSR000388-3"/>
    </source>
</evidence>
<keyword evidence="7 10" id="KW-0460">Magnesium</keyword>
<name>A0A271J459_9BACT</name>
<dbReference type="Proteomes" id="UP000216339">
    <property type="component" value="Unassembled WGS sequence"/>
</dbReference>
<keyword evidence="7" id="KW-0963">Cytoplasm</keyword>
<dbReference type="UniPathway" id="UPA00028">
    <property type="reaction ID" value="UER00003"/>
</dbReference>
<comment type="cofactor">
    <cofactor evidence="7 10">
        <name>Mg(2+)</name>
        <dbReference type="ChEBI" id="CHEBI:18420"/>
    </cofactor>
    <text evidence="7 10">Binds 1 Mg(2+) ion per subunit.</text>
</comment>
<dbReference type="InterPro" id="IPR040442">
    <property type="entry name" value="Pyrv_kinase-like_dom_sf"/>
</dbReference>
<organism evidence="11 12">
    <name type="scientific">Rubrivirga marina</name>
    <dbReference type="NCBI Taxonomy" id="1196024"/>
    <lineage>
        <taxon>Bacteria</taxon>
        <taxon>Pseudomonadati</taxon>
        <taxon>Rhodothermota</taxon>
        <taxon>Rhodothermia</taxon>
        <taxon>Rhodothermales</taxon>
        <taxon>Rubricoccaceae</taxon>
        <taxon>Rubrivirga</taxon>
    </lineage>
</organism>
<reference evidence="11 12" key="1">
    <citation type="submission" date="2016-11" db="EMBL/GenBank/DDBJ databases">
        <title>Study of marine rhodopsin-containing bacteria.</title>
        <authorList>
            <person name="Yoshizawa S."/>
            <person name="Kumagai Y."/>
            <person name="Kogure K."/>
        </authorList>
    </citation>
    <scope>NUCLEOTIDE SEQUENCE [LARGE SCALE GENOMIC DNA]</scope>
    <source>
        <strain evidence="11 12">SAORIC-28</strain>
    </source>
</reference>
<dbReference type="SUPFAM" id="SSF51621">
    <property type="entry name" value="Phosphoenolpyruvate/pyruvate domain"/>
    <property type="match status" value="1"/>
</dbReference>
<dbReference type="OrthoDB" id="9781789at2"/>
<protein>
    <recommendedName>
        <fullName evidence="7">3-methyl-2-oxobutanoate hydroxymethyltransferase</fullName>
        <ecNumber evidence="7">2.1.2.11</ecNumber>
    </recommendedName>
    <alternativeName>
        <fullName evidence="7">Ketopantoate hydroxymethyltransferase</fullName>
        <shortName evidence="7">KPHMT</shortName>
    </alternativeName>
</protein>
<comment type="caution">
    <text evidence="11">The sequence shown here is derived from an EMBL/GenBank/DDBJ whole genome shotgun (WGS) entry which is preliminary data.</text>
</comment>
<keyword evidence="4 7" id="KW-0566">Pantothenate biosynthesis</keyword>
<dbReference type="EMBL" id="MQWD01000001">
    <property type="protein sequence ID" value="PAP77479.1"/>
    <property type="molecule type" value="Genomic_DNA"/>
</dbReference>
<keyword evidence="11" id="KW-0489">Methyltransferase</keyword>